<dbReference type="STRING" id="145388.A0A0D2M1J9"/>
<dbReference type="EC" id="6.1.1.20" evidence="3"/>
<dbReference type="SUPFAM" id="SSF55681">
    <property type="entry name" value="Class II aaRS and biotin synthetases"/>
    <property type="match status" value="1"/>
</dbReference>
<keyword evidence="4" id="KW-1185">Reference proteome</keyword>
<dbReference type="PANTHER" id="PTHR10947:SF0">
    <property type="entry name" value="PHENYLALANINE--TRNA LIGASE BETA SUBUNIT"/>
    <property type="match status" value="1"/>
</dbReference>
<feature type="region of interest" description="Disordered" evidence="1">
    <location>
        <begin position="62"/>
        <end position="91"/>
    </location>
</feature>
<dbReference type="RefSeq" id="XP_013894356.1">
    <property type="nucleotide sequence ID" value="XM_014038902.1"/>
</dbReference>
<sequence length="154" mass="16363">MARTAQHSCSISDVVLLAPEREVGARNERRLVAVVCNKEAGFEVIHGLLNRVMEALGVPLAAQGTSSSSSSSSSSSPDAGPKAGYSWQPSSHPSFFPGRQATIHASGQQVGIFGVVHPEVLAAFDITNAVSALELNIEPFCFDQFGRSLLRRLD</sequence>
<dbReference type="InterPro" id="IPR041616">
    <property type="entry name" value="PheRS_beta_core"/>
</dbReference>
<proteinExistence type="predicted"/>
<dbReference type="OrthoDB" id="1698572at2759"/>
<accession>A0A0D2M1J9</accession>
<evidence type="ECO:0000259" key="2">
    <source>
        <dbReference type="Pfam" id="PF17759"/>
    </source>
</evidence>
<organism evidence="3 4">
    <name type="scientific">Monoraphidium neglectum</name>
    <dbReference type="NCBI Taxonomy" id="145388"/>
    <lineage>
        <taxon>Eukaryota</taxon>
        <taxon>Viridiplantae</taxon>
        <taxon>Chlorophyta</taxon>
        <taxon>core chlorophytes</taxon>
        <taxon>Chlorophyceae</taxon>
        <taxon>CS clade</taxon>
        <taxon>Sphaeropleales</taxon>
        <taxon>Selenastraceae</taxon>
        <taxon>Monoraphidium</taxon>
    </lineage>
</organism>
<dbReference type="GO" id="GO:0009328">
    <property type="term" value="C:phenylalanine-tRNA ligase complex"/>
    <property type="evidence" value="ECO:0007669"/>
    <property type="project" value="TreeGrafter"/>
</dbReference>
<reference evidence="3 4" key="1">
    <citation type="journal article" date="2013" name="BMC Genomics">
        <title>Reconstruction of the lipid metabolism for the microalga Monoraphidium neglectum from its genome sequence reveals characteristics suitable for biofuel production.</title>
        <authorList>
            <person name="Bogen C."/>
            <person name="Al-Dilaimi A."/>
            <person name="Albersmeier A."/>
            <person name="Wichmann J."/>
            <person name="Grundmann M."/>
            <person name="Rupp O."/>
            <person name="Lauersen K.J."/>
            <person name="Blifernez-Klassen O."/>
            <person name="Kalinowski J."/>
            <person name="Goesmann A."/>
            <person name="Mussgnug J.H."/>
            <person name="Kruse O."/>
        </authorList>
    </citation>
    <scope>NUCLEOTIDE SEQUENCE [LARGE SCALE GENOMIC DNA]</scope>
    <source>
        <strain evidence="3 4">SAG 48.87</strain>
    </source>
</reference>
<dbReference type="Gene3D" id="3.30.930.10">
    <property type="entry name" value="Bira Bifunctional Protein, Domain 2"/>
    <property type="match status" value="1"/>
</dbReference>
<evidence type="ECO:0000313" key="3">
    <source>
        <dbReference type="EMBL" id="KIY95336.1"/>
    </source>
</evidence>
<feature type="domain" description="Phenylalanyl tRNA synthetase beta chain core" evidence="2">
    <location>
        <begin position="11"/>
        <end position="137"/>
    </location>
</feature>
<dbReference type="InterPro" id="IPR045864">
    <property type="entry name" value="aa-tRNA-synth_II/BPL/LPL"/>
</dbReference>
<dbReference type="Proteomes" id="UP000054498">
    <property type="component" value="Unassembled WGS sequence"/>
</dbReference>
<dbReference type="KEGG" id="mng:MNEG_12624"/>
<dbReference type="EMBL" id="KK103562">
    <property type="protein sequence ID" value="KIY95336.1"/>
    <property type="molecule type" value="Genomic_DNA"/>
</dbReference>
<protein>
    <submittedName>
        <fullName evidence="3">Putative phenylalanyl-tRNA synthetase beta chain</fullName>
        <ecNumber evidence="3">6.1.1.20</ecNumber>
    </submittedName>
</protein>
<dbReference type="GO" id="GO:0004826">
    <property type="term" value="F:phenylalanine-tRNA ligase activity"/>
    <property type="evidence" value="ECO:0007669"/>
    <property type="project" value="UniProtKB-EC"/>
</dbReference>
<dbReference type="Pfam" id="PF17759">
    <property type="entry name" value="tRNA_synthFbeta"/>
    <property type="match status" value="1"/>
</dbReference>
<evidence type="ECO:0000313" key="4">
    <source>
        <dbReference type="Proteomes" id="UP000054498"/>
    </source>
</evidence>
<dbReference type="GeneID" id="25730005"/>
<name>A0A0D2M1J9_9CHLO</name>
<dbReference type="InterPro" id="IPR045060">
    <property type="entry name" value="Phe-tRNA-ligase_IIc_bsu"/>
</dbReference>
<feature type="compositionally biased region" description="Low complexity" evidence="1">
    <location>
        <begin position="66"/>
        <end position="76"/>
    </location>
</feature>
<dbReference type="GO" id="GO:0006432">
    <property type="term" value="P:phenylalanyl-tRNA aminoacylation"/>
    <property type="evidence" value="ECO:0007669"/>
    <property type="project" value="InterPro"/>
</dbReference>
<dbReference type="PANTHER" id="PTHR10947">
    <property type="entry name" value="PHENYLALANYL-TRNA SYNTHETASE BETA CHAIN AND LEUCINE-RICH REPEAT-CONTAINING PROTEIN 47"/>
    <property type="match status" value="1"/>
</dbReference>
<evidence type="ECO:0000256" key="1">
    <source>
        <dbReference type="SAM" id="MobiDB-lite"/>
    </source>
</evidence>
<keyword evidence="3" id="KW-0436">Ligase</keyword>
<dbReference type="AlphaFoldDB" id="A0A0D2M1J9"/>
<keyword evidence="3" id="KW-0030">Aminoacyl-tRNA synthetase</keyword>
<gene>
    <name evidence="3" type="ORF">MNEG_12624</name>
</gene>